<name>A0A1J5PQL8_9ZZZZ</name>
<dbReference type="EMBL" id="MLJW01004490">
    <property type="protein sequence ID" value="OIQ69868.1"/>
    <property type="molecule type" value="Genomic_DNA"/>
</dbReference>
<evidence type="ECO:0000256" key="1">
    <source>
        <dbReference type="SAM" id="MobiDB-lite"/>
    </source>
</evidence>
<organism evidence="2">
    <name type="scientific">mine drainage metagenome</name>
    <dbReference type="NCBI Taxonomy" id="410659"/>
    <lineage>
        <taxon>unclassified sequences</taxon>
        <taxon>metagenomes</taxon>
        <taxon>ecological metagenomes</taxon>
    </lineage>
</organism>
<feature type="compositionally biased region" description="Basic and acidic residues" evidence="1">
    <location>
        <begin position="145"/>
        <end position="161"/>
    </location>
</feature>
<comment type="caution">
    <text evidence="2">The sequence shown here is derived from an EMBL/GenBank/DDBJ whole genome shotgun (WGS) entry which is preliminary data.</text>
</comment>
<dbReference type="AlphaFoldDB" id="A0A1J5PQL8"/>
<feature type="region of interest" description="Disordered" evidence="1">
    <location>
        <begin position="144"/>
        <end position="168"/>
    </location>
</feature>
<proteinExistence type="predicted"/>
<accession>A0A1J5PQL8</accession>
<protein>
    <submittedName>
        <fullName evidence="2">Uncharacterized protein</fullName>
    </submittedName>
</protein>
<reference evidence="2" key="1">
    <citation type="submission" date="2016-10" db="EMBL/GenBank/DDBJ databases">
        <title>Sequence of Gallionella enrichment culture.</title>
        <authorList>
            <person name="Poehlein A."/>
            <person name="Muehling M."/>
            <person name="Daniel R."/>
        </authorList>
    </citation>
    <scope>NUCLEOTIDE SEQUENCE</scope>
</reference>
<evidence type="ECO:0000313" key="2">
    <source>
        <dbReference type="EMBL" id="OIQ69868.1"/>
    </source>
</evidence>
<gene>
    <name evidence="2" type="ORF">GALL_485250</name>
</gene>
<sequence length="190" mass="20995">MSPPGRQVKHVARFEDDVLFRLEMGQQLDRLAGLQRRIAHRAEPPAPTACGLKQEDVIGVLMRADAATIARPGNHQIVESGVGHEAEQLHQIAGGVEVEVDSLHQQRPVALFHRGQLLAGKRRVVELPETPTVLQQARLDVVPPRQREQLCPREQGTKTRESPSQQQGLALPVLAEKAGKIEIAPLNRRC</sequence>